<keyword evidence="1" id="KW-0472">Membrane</keyword>
<protein>
    <submittedName>
        <fullName evidence="2">Uncharacterized protein</fullName>
    </submittedName>
</protein>
<organism evidence="2 3">
    <name type="scientific">Candidatus Gottesmanbacteria bacterium GW2011_GWB1_49_7</name>
    <dbReference type="NCBI Taxonomy" id="1618448"/>
    <lineage>
        <taxon>Bacteria</taxon>
        <taxon>Candidatus Gottesmaniibacteriota</taxon>
    </lineage>
</organism>
<keyword evidence="1" id="KW-1133">Transmembrane helix</keyword>
<keyword evidence="1" id="KW-0812">Transmembrane</keyword>
<accession>A0A0G1W3P5</accession>
<proteinExistence type="predicted"/>
<gene>
    <name evidence="2" type="ORF">UY48_C0001G0012</name>
</gene>
<dbReference type="EMBL" id="LCQD01000001">
    <property type="protein sequence ID" value="KKW13391.1"/>
    <property type="molecule type" value="Genomic_DNA"/>
</dbReference>
<comment type="caution">
    <text evidence="2">The sequence shown here is derived from an EMBL/GenBank/DDBJ whole genome shotgun (WGS) entry which is preliminary data.</text>
</comment>
<sequence>MKYIRTRLDDIIAFAGFCFLSYGVFLWLGLPATLIFVGGICVYVGVRYEPDQTTGNEST</sequence>
<dbReference type="Proteomes" id="UP000034588">
    <property type="component" value="Unassembled WGS sequence"/>
</dbReference>
<evidence type="ECO:0000313" key="3">
    <source>
        <dbReference type="Proteomes" id="UP000034588"/>
    </source>
</evidence>
<evidence type="ECO:0000313" key="2">
    <source>
        <dbReference type="EMBL" id="KKW13391.1"/>
    </source>
</evidence>
<dbReference type="AlphaFoldDB" id="A0A0G1W3P5"/>
<evidence type="ECO:0000256" key="1">
    <source>
        <dbReference type="SAM" id="Phobius"/>
    </source>
</evidence>
<name>A0A0G1W3P5_9BACT</name>
<feature type="transmembrane region" description="Helical" evidence="1">
    <location>
        <begin position="12"/>
        <end position="45"/>
    </location>
</feature>
<reference evidence="2 3" key="1">
    <citation type="journal article" date="2015" name="Nature">
        <title>rRNA introns, odd ribosomes, and small enigmatic genomes across a large radiation of phyla.</title>
        <authorList>
            <person name="Brown C.T."/>
            <person name="Hug L.A."/>
            <person name="Thomas B.C."/>
            <person name="Sharon I."/>
            <person name="Castelle C.J."/>
            <person name="Singh A."/>
            <person name="Wilkins M.J."/>
            <person name="Williams K.H."/>
            <person name="Banfield J.F."/>
        </authorList>
    </citation>
    <scope>NUCLEOTIDE SEQUENCE [LARGE SCALE GENOMIC DNA]</scope>
</reference>